<dbReference type="EMBL" id="JAHRHJ020000010">
    <property type="protein sequence ID" value="KAH9299349.1"/>
    <property type="molecule type" value="Genomic_DNA"/>
</dbReference>
<comment type="caution">
    <text evidence="3">The sequence shown here is derived from an EMBL/GenBank/DDBJ whole genome shotgun (WGS) entry which is preliminary data.</text>
</comment>
<dbReference type="OMA" id="GCQKTGI"/>
<organism evidence="3 4">
    <name type="scientific">Taxus chinensis</name>
    <name type="common">Chinese yew</name>
    <name type="synonym">Taxus wallichiana var. chinensis</name>
    <dbReference type="NCBI Taxonomy" id="29808"/>
    <lineage>
        <taxon>Eukaryota</taxon>
        <taxon>Viridiplantae</taxon>
        <taxon>Streptophyta</taxon>
        <taxon>Embryophyta</taxon>
        <taxon>Tracheophyta</taxon>
        <taxon>Spermatophyta</taxon>
        <taxon>Pinopsida</taxon>
        <taxon>Pinidae</taxon>
        <taxon>Conifers II</taxon>
        <taxon>Cupressales</taxon>
        <taxon>Taxaceae</taxon>
        <taxon>Taxus</taxon>
    </lineage>
</organism>
<dbReference type="InterPro" id="IPR024768">
    <property type="entry name" value="Marf1"/>
</dbReference>
<dbReference type="PANTHER" id="PTHR14379:SF82">
    <property type="entry name" value="OS08G0230500 PROTEIN"/>
    <property type="match status" value="1"/>
</dbReference>
<feature type="region of interest" description="Disordered" evidence="1">
    <location>
        <begin position="319"/>
        <end position="352"/>
    </location>
</feature>
<dbReference type="Proteomes" id="UP000824469">
    <property type="component" value="Unassembled WGS sequence"/>
</dbReference>
<evidence type="ECO:0000259" key="2">
    <source>
        <dbReference type="PROSITE" id="PS51644"/>
    </source>
</evidence>
<dbReference type="Pfam" id="PF01936">
    <property type="entry name" value="NYN"/>
    <property type="match status" value="1"/>
</dbReference>
<feature type="domain" description="HTH OST-type" evidence="2">
    <location>
        <begin position="214"/>
        <end position="287"/>
    </location>
</feature>
<evidence type="ECO:0000313" key="3">
    <source>
        <dbReference type="EMBL" id="KAH9299349.1"/>
    </source>
</evidence>
<feature type="non-terminal residue" evidence="3">
    <location>
        <position position="352"/>
    </location>
</feature>
<dbReference type="GO" id="GO:0010468">
    <property type="term" value="P:regulation of gene expression"/>
    <property type="evidence" value="ECO:0007669"/>
    <property type="project" value="InterPro"/>
</dbReference>
<dbReference type="CDD" id="cd10910">
    <property type="entry name" value="PIN_limkain_b1_N_like"/>
    <property type="match status" value="1"/>
</dbReference>
<dbReference type="PROSITE" id="PS51644">
    <property type="entry name" value="HTH_OST"/>
    <property type="match status" value="1"/>
</dbReference>
<protein>
    <recommendedName>
        <fullName evidence="2">HTH OST-type domain-containing protein</fullName>
    </recommendedName>
</protein>
<dbReference type="Gene3D" id="3.30.420.610">
    <property type="entry name" value="LOTUS domain-like"/>
    <property type="match status" value="1"/>
</dbReference>
<name>A0AA38FB60_TAXCH</name>
<dbReference type="PANTHER" id="PTHR14379">
    <property type="entry name" value="LIMKAIN B LKAP"/>
    <property type="match status" value="1"/>
</dbReference>
<accession>A0AA38FB60</accession>
<dbReference type="InterPro" id="IPR021139">
    <property type="entry name" value="NYN"/>
</dbReference>
<dbReference type="InterPro" id="IPR025605">
    <property type="entry name" value="OST-HTH/LOTUS_dom"/>
</dbReference>
<feature type="compositionally biased region" description="Polar residues" evidence="1">
    <location>
        <begin position="338"/>
        <end position="352"/>
    </location>
</feature>
<keyword evidence="4" id="KW-1185">Reference proteome</keyword>
<reference evidence="3 4" key="1">
    <citation type="journal article" date="2021" name="Nat. Plants">
        <title>The Taxus genome provides insights into paclitaxel biosynthesis.</title>
        <authorList>
            <person name="Xiong X."/>
            <person name="Gou J."/>
            <person name="Liao Q."/>
            <person name="Li Y."/>
            <person name="Zhou Q."/>
            <person name="Bi G."/>
            <person name="Li C."/>
            <person name="Du R."/>
            <person name="Wang X."/>
            <person name="Sun T."/>
            <person name="Guo L."/>
            <person name="Liang H."/>
            <person name="Lu P."/>
            <person name="Wu Y."/>
            <person name="Zhang Z."/>
            <person name="Ro D.K."/>
            <person name="Shang Y."/>
            <person name="Huang S."/>
            <person name="Yan J."/>
        </authorList>
    </citation>
    <scope>NUCLEOTIDE SEQUENCE [LARGE SCALE GENOMIC DNA]</scope>
    <source>
        <strain evidence="3">Ta-2019</strain>
    </source>
</reference>
<gene>
    <name evidence="3" type="ORF">KI387_031031</name>
</gene>
<dbReference type="Gene3D" id="3.40.50.1010">
    <property type="entry name" value="5'-nuclease"/>
    <property type="match status" value="1"/>
</dbReference>
<evidence type="ECO:0000313" key="4">
    <source>
        <dbReference type="Proteomes" id="UP000824469"/>
    </source>
</evidence>
<sequence length="352" mass="38664">MKRGRESNDPDRKGPVAILWDMENCGIPKGLSPEEVAGNIRKSLHMRGITGPVTTFSAYGDFSNRPRTLREGCQKSGVNLIDVPNGRKDSADKAILADMFLFALDNDPPSSILLISSDGDFASALNKLGQRGYAILLALLNFKNSCSALWNAARFVWEWPQMAGNQDFGESPDQILLQKRTKVTASGDRGLPSETISGLNPNCLMQPSNMNLHGINVVKNELLTLLHMNKGSIMVSKIASCHDKAFKKQFCLEKYGYNLKRLLEEMKDDIYLTGEEEGKCLWLQSPKISNAFLQNNVIEAVDLGSPYETTTETNLTSLTQLSNIGPGDSAMLNESKMEPNQSSSMQPSGISP</sequence>
<evidence type="ECO:0000256" key="1">
    <source>
        <dbReference type="SAM" id="MobiDB-lite"/>
    </source>
</evidence>
<proteinExistence type="predicted"/>
<dbReference type="GO" id="GO:0005777">
    <property type="term" value="C:peroxisome"/>
    <property type="evidence" value="ECO:0007669"/>
    <property type="project" value="InterPro"/>
</dbReference>
<dbReference type="InterPro" id="IPR041966">
    <property type="entry name" value="LOTUS-like"/>
</dbReference>
<dbReference type="GO" id="GO:0004540">
    <property type="term" value="F:RNA nuclease activity"/>
    <property type="evidence" value="ECO:0007669"/>
    <property type="project" value="InterPro"/>
</dbReference>
<dbReference type="AlphaFoldDB" id="A0AA38FB60"/>